<dbReference type="PANTHER" id="PTHR31126">
    <property type="entry name" value="TYROSINE-PROTEIN PHOSPHATASE"/>
    <property type="match status" value="1"/>
</dbReference>
<protein>
    <submittedName>
        <fullName evidence="3">HDL162Wp</fullName>
    </submittedName>
</protein>
<dbReference type="GeneID" id="28723833"/>
<evidence type="ECO:0000256" key="1">
    <source>
        <dbReference type="ARBA" id="ARBA00022801"/>
    </source>
</evidence>
<dbReference type="Proteomes" id="UP000243052">
    <property type="component" value="Chromosome iv"/>
</dbReference>
<dbReference type="AlphaFoldDB" id="A0A109UYZ8"/>
<name>A0A109UYZ8_9SACH</name>
<dbReference type="OrthoDB" id="6375174at2759"/>
<gene>
    <name evidence="3" type="ORF">AW171_hschr42480</name>
</gene>
<evidence type="ECO:0000256" key="2">
    <source>
        <dbReference type="SAM" id="MobiDB-lite"/>
    </source>
</evidence>
<accession>A0A109UYZ8</accession>
<reference evidence="3 4" key="1">
    <citation type="submission" date="2016-01" db="EMBL/GenBank/DDBJ databases">
        <title>Genome sequence of the yeast Holleya sinecauda.</title>
        <authorList>
            <person name="Dietrich F.S."/>
        </authorList>
    </citation>
    <scope>NUCLEOTIDE SEQUENCE [LARGE SCALE GENOMIC DNA]</scope>
    <source>
        <strain evidence="3 4">ATCC 58844</strain>
    </source>
</reference>
<dbReference type="InterPro" id="IPR029021">
    <property type="entry name" value="Prot-tyrosine_phosphatase-like"/>
</dbReference>
<dbReference type="SUPFAM" id="SSF52799">
    <property type="entry name" value="(Phosphotyrosine protein) phosphatases II"/>
    <property type="match status" value="1"/>
</dbReference>
<dbReference type="RefSeq" id="XP_017987578.1">
    <property type="nucleotide sequence ID" value="XM_018131844.1"/>
</dbReference>
<dbReference type="PANTHER" id="PTHR31126:SF70">
    <property type="entry name" value="PROTEIN OCA4"/>
    <property type="match status" value="1"/>
</dbReference>
<dbReference type="InterPro" id="IPR020428">
    <property type="entry name" value="PFA-DSPs"/>
</dbReference>
<evidence type="ECO:0000313" key="3">
    <source>
        <dbReference type="EMBL" id="AMD20582.1"/>
    </source>
</evidence>
<dbReference type="EMBL" id="CP014244">
    <property type="protein sequence ID" value="AMD20582.1"/>
    <property type="molecule type" value="Genomic_DNA"/>
</dbReference>
<keyword evidence="1" id="KW-0378">Hydrolase</keyword>
<dbReference type="CDD" id="cd17662">
    <property type="entry name" value="PFA-DSP_Oca4"/>
    <property type="match status" value="1"/>
</dbReference>
<dbReference type="Gene3D" id="3.90.190.10">
    <property type="entry name" value="Protein tyrosine phosphatase superfamily"/>
    <property type="match status" value="1"/>
</dbReference>
<sequence length="332" mass="38178">MLVPPANFGIAEEGIYRCSRIETINLSFLEVLALRSILFVGGQEPSKFFREFFERCNIQVYVIKRVHITSTLAPSGTTVTKEQTAEESDFSSGYQSASQYRLSDSDDLMIIKSHSLQKIFKLILDILNHNTLLVDKTSVVIGILRKIQKWNISSIIDEYRLYTGKNSSYFAETFLEVVNINVIQDIEKNATEHLSRLDLNDETSALDTDGRSSSGENVNENDLLDNPDLPQHILRLIDQVEQQTSKGENGATSAEMKRIPSDKGIFGNRYRLAFNKREIGEYEYYKGEGANLVHITIPRESLLPQWFKFQRDLWEQQNTKEMYNFYTEKVFI</sequence>
<proteinExistence type="predicted"/>
<feature type="region of interest" description="Disordered" evidence="2">
    <location>
        <begin position="205"/>
        <end position="225"/>
    </location>
</feature>
<dbReference type="Pfam" id="PF03162">
    <property type="entry name" value="Y_phosphatase2"/>
    <property type="match status" value="1"/>
</dbReference>
<dbReference type="PRINTS" id="PR01911">
    <property type="entry name" value="PFDSPHPHTASE"/>
</dbReference>
<organism evidence="3 4">
    <name type="scientific">Eremothecium sinecaudum</name>
    <dbReference type="NCBI Taxonomy" id="45286"/>
    <lineage>
        <taxon>Eukaryota</taxon>
        <taxon>Fungi</taxon>
        <taxon>Dikarya</taxon>
        <taxon>Ascomycota</taxon>
        <taxon>Saccharomycotina</taxon>
        <taxon>Saccharomycetes</taxon>
        <taxon>Saccharomycetales</taxon>
        <taxon>Saccharomycetaceae</taxon>
        <taxon>Eremothecium</taxon>
    </lineage>
</organism>
<dbReference type="STRING" id="45286.A0A109UYZ8"/>
<dbReference type="GO" id="GO:0016791">
    <property type="term" value="F:phosphatase activity"/>
    <property type="evidence" value="ECO:0007669"/>
    <property type="project" value="InterPro"/>
</dbReference>
<keyword evidence="4" id="KW-1185">Reference proteome</keyword>
<dbReference type="InterPro" id="IPR004861">
    <property type="entry name" value="Siw14-like"/>
</dbReference>
<feature type="compositionally biased region" description="Polar residues" evidence="2">
    <location>
        <begin position="205"/>
        <end position="220"/>
    </location>
</feature>
<evidence type="ECO:0000313" key="4">
    <source>
        <dbReference type="Proteomes" id="UP000243052"/>
    </source>
</evidence>